<gene>
    <name evidence="2" type="ORF">AQI95_08570</name>
</gene>
<evidence type="ECO:0000313" key="3">
    <source>
        <dbReference type="Proteomes" id="UP000053127"/>
    </source>
</evidence>
<evidence type="ECO:0000256" key="1">
    <source>
        <dbReference type="SAM" id="Phobius"/>
    </source>
</evidence>
<dbReference type="Proteomes" id="UP000053127">
    <property type="component" value="Unassembled WGS sequence"/>
</dbReference>
<keyword evidence="3" id="KW-1185">Reference proteome</keyword>
<feature type="transmembrane region" description="Helical" evidence="1">
    <location>
        <begin position="137"/>
        <end position="156"/>
    </location>
</feature>
<reference evidence="2 3" key="1">
    <citation type="submission" date="2015-10" db="EMBL/GenBank/DDBJ databases">
        <title>Draft genome sequence of Streptomyces yokosukanensis DSM 40224, type strain for the species Streptomyces yokosukanensis.</title>
        <authorList>
            <person name="Ruckert C."/>
            <person name="Winkler A."/>
            <person name="Kalinowski J."/>
            <person name="Kampfer P."/>
            <person name="Glaeser S."/>
        </authorList>
    </citation>
    <scope>NUCLEOTIDE SEQUENCE [LARGE SCALE GENOMIC DNA]</scope>
    <source>
        <strain evidence="2 3">DSM 40224</strain>
    </source>
</reference>
<dbReference type="AlphaFoldDB" id="A0A117Q4G9"/>
<dbReference type="EMBL" id="LMWN01000008">
    <property type="protein sequence ID" value="KUN08413.1"/>
    <property type="molecule type" value="Genomic_DNA"/>
</dbReference>
<comment type="caution">
    <text evidence="2">The sequence shown here is derived from an EMBL/GenBank/DDBJ whole genome shotgun (WGS) entry which is preliminary data.</text>
</comment>
<keyword evidence="1" id="KW-0812">Transmembrane</keyword>
<evidence type="ECO:0000313" key="2">
    <source>
        <dbReference type="EMBL" id="KUN08413.1"/>
    </source>
</evidence>
<accession>A0A117Q4G9</accession>
<dbReference type="STRING" id="67386.AQI95_08570"/>
<keyword evidence="1" id="KW-0472">Membrane</keyword>
<proteinExistence type="predicted"/>
<organism evidence="2 3">
    <name type="scientific">Streptomyces yokosukanensis</name>
    <dbReference type="NCBI Taxonomy" id="67386"/>
    <lineage>
        <taxon>Bacteria</taxon>
        <taxon>Bacillati</taxon>
        <taxon>Actinomycetota</taxon>
        <taxon>Actinomycetes</taxon>
        <taxon>Kitasatosporales</taxon>
        <taxon>Streptomycetaceae</taxon>
        <taxon>Streptomyces</taxon>
    </lineage>
</organism>
<feature type="transmembrane region" description="Helical" evidence="1">
    <location>
        <begin position="168"/>
        <end position="187"/>
    </location>
</feature>
<sequence length="213" mass="23238">MRPWLRLLVFLVAVGGTVVCARWAAQRYDDVTAYRHASVCHGTAQHGCLVPTTGTVTDRSKDESCTTDSDGVEHCTTTYHLRVRLRGQSQWLDVGAGTYAEAHPGDLADLRTWHGTVVRMTVRGHAETYPSPASDSMAWRLSGAWLFLGVALWAAASGRLTALAAVRGLGWLWLTFPFYALVHGILLGDASDLVLGVLFGALGTAWLIFVRER</sequence>
<name>A0A117Q4G9_9ACTN</name>
<keyword evidence="1" id="KW-1133">Transmembrane helix</keyword>
<feature type="transmembrane region" description="Helical" evidence="1">
    <location>
        <begin position="193"/>
        <end position="210"/>
    </location>
</feature>
<protein>
    <submittedName>
        <fullName evidence="2">Uncharacterized protein</fullName>
    </submittedName>
</protein>